<dbReference type="Gene3D" id="3.20.20.370">
    <property type="entry name" value="Glycoside hydrolase/deacetylase"/>
    <property type="match status" value="1"/>
</dbReference>
<dbReference type="AlphaFoldDB" id="A0A4Y9AH20"/>
<dbReference type="PANTHER" id="PTHR10587">
    <property type="entry name" value="GLYCOSYL TRANSFERASE-RELATED"/>
    <property type="match status" value="1"/>
</dbReference>
<sequence length="317" mass="36099">MHHRFRLFVHIGVFVLLVAISFDFTYKPFEMNESATFSSVVSDVTKDPLYEEIQRKSAEYEEAPENAVIDKVWKKIPGRNGVKVNIDKSYEKMKKHETFDESLLVFEQIPPEKTVDDLPAAPIYRGHPDKDMVSFLINVSWGTEHIPAILNILKEHHVKATFFVEGKWAMKNTDTVKMIHDQGHVIGNHAYDHPVMSRLSKQDTLEQISRTNEILEAITSETPRWFAPPSGDFNDQVVEAAADQDMQTILWSVDTIDWKNPSVSVMMNRVNSNIHPGAMLLMHPTSPIVEGLDSLIKNIKEKGYEIGTVNSLLSSER</sequence>
<comment type="caution">
    <text evidence="2">The sequence shown here is derived from an EMBL/GenBank/DDBJ whole genome shotgun (WGS) entry which is preliminary data.</text>
</comment>
<protein>
    <recommendedName>
        <fullName evidence="1">NodB homology domain-containing protein</fullName>
    </recommendedName>
</protein>
<keyword evidence="3" id="KW-1185">Reference proteome</keyword>
<feature type="domain" description="NodB homology" evidence="1">
    <location>
        <begin position="131"/>
        <end position="307"/>
    </location>
</feature>
<dbReference type="Pfam" id="PF01522">
    <property type="entry name" value="Polysacc_deac_1"/>
    <property type="match status" value="1"/>
</dbReference>
<organism evidence="2 3">
    <name type="scientific">Lentibacillus salicampi</name>
    <dbReference type="NCBI Taxonomy" id="175306"/>
    <lineage>
        <taxon>Bacteria</taxon>
        <taxon>Bacillati</taxon>
        <taxon>Bacillota</taxon>
        <taxon>Bacilli</taxon>
        <taxon>Bacillales</taxon>
        <taxon>Bacillaceae</taxon>
        <taxon>Lentibacillus</taxon>
    </lineage>
</organism>
<dbReference type="PANTHER" id="PTHR10587:SF80">
    <property type="entry name" value="CHITOOLIGOSACCHARIDE DEACETYLASE"/>
    <property type="match status" value="1"/>
</dbReference>
<proteinExistence type="predicted"/>
<dbReference type="PROSITE" id="PS51677">
    <property type="entry name" value="NODB"/>
    <property type="match status" value="1"/>
</dbReference>
<gene>
    <name evidence="2" type="ORF">E4U82_01975</name>
</gene>
<dbReference type="GO" id="GO:0005975">
    <property type="term" value="P:carbohydrate metabolic process"/>
    <property type="evidence" value="ECO:0007669"/>
    <property type="project" value="InterPro"/>
</dbReference>
<accession>A0A4Y9AH20</accession>
<dbReference type="InterPro" id="IPR011330">
    <property type="entry name" value="Glyco_hydro/deAcase_b/a-brl"/>
</dbReference>
<dbReference type="OrthoDB" id="9812065at2"/>
<dbReference type="InterPro" id="IPR014228">
    <property type="entry name" value="Spore_polysacc_deacetyl_YlxY"/>
</dbReference>
<dbReference type="Proteomes" id="UP000298484">
    <property type="component" value="Unassembled WGS sequence"/>
</dbReference>
<dbReference type="SUPFAM" id="SSF88713">
    <property type="entry name" value="Glycoside hydrolase/deacetylase"/>
    <property type="match status" value="1"/>
</dbReference>
<dbReference type="GO" id="GO:0016020">
    <property type="term" value="C:membrane"/>
    <property type="evidence" value="ECO:0007669"/>
    <property type="project" value="TreeGrafter"/>
</dbReference>
<dbReference type="CDD" id="cd10950">
    <property type="entry name" value="CE4_BsYlxY_like"/>
    <property type="match status" value="1"/>
</dbReference>
<dbReference type="InterPro" id="IPR002509">
    <property type="entry name" value="NODB_dom"/>
</dbReference>
<dbReference type="InterPro" id="IPR050248">
    <property type="entry name" value="Polysacc_deacetylase_ArnD"/>
</dbReference>
<name>A0A4Y9AH20_9BACI</name>
<dbReference type="EMBL" id="SRHY01000001">
    <property type="protein sequence ID" value="TFJ94705.1"/>
    <property type="molecule type" value="Genomic_DNA"/>
</dbReference>
<evidence type="ECO:0000313" key="2">
    <source>
        <dbReference type="EMBL" id="TFJ94705.1"/>
    </source>
</evidence>
<reference evidence="2 3" key="1">
    <citation type="submission" date="2019-03" db="EMBL/GenBank/DDBJ databases">
        <title>Genome sequence of Lentibacillus salicampi ATCC BAA-719.</title>
        <authorList>
            <person name="Maclea K.S."/>
            <person name="Simoes Junior M."/>
        </authorList>
    </citation>
    <scope>NUCLEOTIDE SEQUENCE [LARGE SCALE GENOMIC DNA]</scope>
    <source>
        <strain evidence="2 3">ATCC BAA-719</strain>
    </source>
</reference>
<dbReference type="RefSeq" id="WP_135108349.1">
    <property type="nucleotide sequence ID" value="NZ_SRHY01000001.1"/>
</dbReference>
<evidence type="ECO:0000313" key="3">
    <source>
        <dbReference type="Proteomes" id="UP000298484"/>
    </source>
</evidence>
<evidence type="ECO:0000259" key="1">
    <source>
        <dbReference type="PROSITE" id="PS51677"/>
    </source>
</evidence>
<dbReference type="GO" id="GO:0016810">
    <property type="term" value="F:hydrolase activity, acting on carbon-nitrogen (but not peptide) bonds"/>
    <property type="evidence" value="ECO:0007669"/>
    <property type="project" value="InterPro"/>
</dbReference>
<dbReference type="NCBIfam" id="TIGR02873">
    <property type="entry name" value="spore_ylxY"/>
    <property type="match status" value="1"/>
</dbReference>